<reference evidence="1" key="2">
    <citation type="journal article" name="Viruses">
        <title>Divergent Influenza-Like Viruses of Amphibians and Fish Support an Ancient Evolutionary Association.</title>
        <authorList>
            <person name="Parry R."/>
            <person name="Wille M."/>
            <person name="Turnbull O.M.H."/>
            <person name="Geoghegan J.L."/>
            <person name="Holmes E.C."/>
        </authorList>
    </citation>
    <scope>NUCLEOTIDE SEQUENCE</scope>
    <source>
        <strain evidence="1">CSILV/FIRA</strain>
    </source>
</reference>
<proteinExistence type="predicted"/>
<evidence type="ECO:0000313" key="1">
    <source>
        <dbReference type="EMBL" id="QOE76832.1"/>
    </source>
</evidence>
<accession>A0A866VZZ2</accession>
<reference evidence="1" key="1">
    <citation type="submission" date="2020-08" db="EMBL/GenBank/DDBJ databases">
        <authorList>
            <person name="Parry R.H."/>
            <person name="Wille M."/>
            <person name="Geoghegan J.L."/>
            <person name="Turnbull O.M.H."/>
            <person name="Holmes E.C."/>
        </authorList>
    </citation>
    <scope>NUCLEOTIDE SEQUENCE</scope>
    <source>
        <strain evidence="1">CSILV/FIRA</strain>
    </source>
</reference>
<dbReference type="EMBL" id="MT926409">
    <property type="protein sequence ID" value="QOE76832.1"/>
    <property type="molecule type" value="Viral_cRNA"/>
</dbReference>
<name>A0A866VZZ2_9ORTO</name>
<gene>
    <name evidence="1" type="primary">NS</name>
</gene>
<sequence length="333" mass="36603">MTNSTRTTLAMDVAMMEVIKRGVSSGFVDQPGVDRLAKLKRGVDGRVDSQKVPASALKAEGRSILKTLMLMEDKEELEAESAAEAAKGYDWSFRIGEPSMKSLKMASMGSPMTMLNEDTPLYSAEEIAAATMCDDVTDTDCGKGCPEWNTERILTPGRREIEEQYLRDQNPLFSKAGVKQLHFLLSKSGESSLTIKSGTRSSIQKVHVKRDVSNRMLRGKVQGEKDCFLFGDYKLTVGQLNPEIEMTCGLNGDFNENNELVNLFALVMYCDDVIFATLKRKSNVPIDSTGNGDADGRHAVGQLIAEVAEESTIPINWLPAAKAALDATFKIIW</sequence>
<protein>
    <submittedName>
        <fullName evidence="1">Nonstructural protein</fullName>
    </submittedName>
</protein>
<organism evidence="1">
    <name type="scientific">Chum salmon influenza-like virus</name>
    <dbReference type="NCBI Taxonomy" id="2777032"/>
    <lineage>
        <taxon>Viruses</taxon>
        <taxon>Riboviria</taxon>
        <taxon>Orthornavirae</taxon>
        <taxon>Negarnaviricota</taxon>
        <taxon>Polyploviricotina</taxon>
        <taxon>Insthoviricetes</taxon>
        <taxon>Articulavirales</taxon>
        <taxon>Orthomyxoviridae</taxon>
    </lineage>
</organism>